<feature type="compositionally biased region" description="Acidic residues" evidence="7">
    <location>
        <begin position="255"/>
        <end position="268"/>
    </location>
</feature>
<feature type="compositionally biased region" description="Basic and acidic residues" evidence="7">
    <location>
        <begin position="508"/>
        <end position="531"/>
    </location>
</feature>
<feature type="compositionally biased region" description="Basic residues" evidence="7">
    <location>
        <begin position="532"/>
        <end position="544"/>
    </location>
</feature>
<feature type="region of interest" description="Disordered" evidence="7">
    <location>
        <begin position="505"/>
        <end position="567"/>
    </location>
</feature>
<sequence>MGSANMENIIDKFTTLTEKPVKYLEVQKNIKKDIQNLVKSLYDFTKSQEQSGKSKTNQALSEIIVKDFDEEQIWQQIELQNSQCWDHLVWEVANCISTRNNLKFPVKIVEDEMEVLNNEEEKEEAISENISAIDNFEEKSKTKIKNHENKPNSKIKTSIVDDKFFKLQDMEKFLINEEKMEEKGKKDTEDDEGSIDMFEDIDSEGTEDEGGKEMMYSDFFNDDNGEEYDKSNENGDFNEDDEATVNDKKVRFAEPESDEGSQSDDEDTHIDKKGRFAQPDSDDTDSDDSTEEISNKQINEEDKEKDEKKSEFELRQQRLKQQISKLEEKTLTEAPWQLKGEIDASKRPQNSLLEEVLDFDLTTRPPPTITEQTTVTLEGLIIQRIKDKAWDDVVRKEKPVDDQLLFKKPEVLDHSKSKLSLAQVYETEYLKQKQAQSGDVEEEKEPESHTEIRNAMSKLFAQLDALCHYHYTPKPPQAEVKIVSNTPAISMEEVAPVATSDAALLAPEEVKRKHKGELMSKEERTQTDKNRERRKKKILQRKKGHPTDVTNHRNTTKGPESNDKTLKTSKAFFQQLNDDSNSLIKSKKKNVKNK</sequence>
<dbReference type="GO" id="GO:0034457">
    <property type="term" value="C:Mpp10 complex"/>
    <property type="evidence" value="ECO:0007669"/>
    <property type="project" value="InterPro"/>
</dbReference>
<feature type="compositionally biased region" description="Basic and acidic residues" evidence="7">
    <location>
        <begin position="178"/>
        <end position="188"/>
    </location>
</feature>
<comment type="similarity">
    <text evidence="6">Belongs to the MPP10 family.</text>
</comment>
<evidence type="ECO:0000256" key="4">
    <source>
        <dbReference type="ARBA" id="ARBA00023242"/>
    </source>
</evidence>
<dbReference type="EMBL" id="OV170229">
    <property type="protein sequence ID" value="CAH0731471.1"/>
    <property type="molecule type" value="Genomic_DNA"/>
</dbReference>
<feature type="compositionally biased region" description="Acidic residues" evidence="7">
    <location>
        <begin position="280"/>
        <end position="291"/>
    </location>
</feature>
<evidence type="ECO:0000256" key="2">
    <source>
        <dbReference type="ARBA" id="ARBA00022517"/>
    </source>
</evidence>
<accession>A0A8J9YKS5</accession>
<gene>
    <name evidence="8" type="ORF">BINO364_LOCUS16337</name>
</gene>
<evidence type="ECO:0000256" key="3">
    <source>
        <dbReference type="ARBA" id="ARBA00022552"/>
    </source>
</evidence>
<evidence type="ECO:0000256" key="1">
    <source>
        <dbReference type="ARBA" id="ARBA00004604"/>
    </source>
</evidence>
<keyword evidence="9" id="KW-1185">Reference proteome</keyword>
<feature type="compositionally biased region" description="Basic and acidic residues" evidence="7">
    <location>
        <begin position="245"/>
        <end position="254"/>
    </location>
</feature>
<dbReference type="PIRSF" id="PIRSF017300">
    <property type="entry name" value="snoRNP_Mpp10"/>
    <property type="match status" value="1"/>
</dbReference>
<dbReference type="GO" id="GO:0032040">
    <property type="term" value="C:small-subunit processome"/>
    <property type="evidence" value="ECO:0007669"/>
    <property type="project" value="TreeGrafter"/>
</dbReference>
<name>A0A8J9YKS5_9NEOP</name>
<dbReference type="GO" id="GO:0005732">
    <property type="term" value="C:sno(s)RNA-containing ribonucleoprotein complex"/>
    <property type="evidence" value="ECO:0007669"/>
    <property type="project" value="InterPro"/>
</dbReference>
<feature type="compositionally biased region" description="Basic and acidic residues" evidence="7">
    <location>
        <begin position="298"/>
        <end position="313"/>
    </location>
</feature>
<evidence type="ECO:0000313" key="9">
    <source>
        <dbReference type="Proteomes" id="UP000838878"/>
    </source>
</evidence>
<feature type="compositionally biased region" description="Acidic residues" evidence="7">
    <location>
        <begin position="189"/>
        <end position="210"/>
    </location>
</feature>
<dbReference type="Proteomes" id="UP000838878">
    <property type="component" value="Chromosome 9"/>
</dbReference>
<feature type="compositionally biased region" description="Polar residues" evidence="7">
    <location>
        <begin position="548"/>
        <end position="559"/>
    </location>
</feature>
<dbReference type="OrthoDB" id="445326at2759"/>
<evidence type="ECO:0000256" key="7">
    <source>
        <dbReference type="SAM" id="MobiDB-lite"/>
    </source>
</evidence>
<keyword evidence="3" id="KW-0698">rRNA processing</keyword>
<feature type="non-terminal residue" evidence="8">
    <location>
        <position position="594"/>
    </location>
</feature>
<keyword evidence="5" id="KW-0687">Ribonucleoprotein</keyword>
<dbReference type="PANTHER" id="PTHR17039:SF0">
    <property type="entry name" value="U3 SMALL NUCLEOLAR RIBONUCLEOPROTEIN PROTEIN MPP10"/>
    <property type="match status" value="1"/>
</dbReference>
<reference evidence="8" key="1">
    <citation type="submission" date="2021-12" db="EMBL/GenBank/DDBJ databases">
        <authorList>
            <person name="Martin H S."/>
        </authorList>
    </citation>
    <scope>NUCLEOTIDE SEQUENCE</scope>
</reference>
<feature type="region of interest" description="Disordered" evidence="7">
    <location>
        <begin position="178"/>
        <end position="313"/>
    </location>
</feature>
<keyword evidence="4" id="KW-0539">Nucleus</keyword>
<keyword evidence="2" id="KW-0690">Ribosome biogenesis</keyword>
<evidence type="ECO:0000256" key="6">
    <source>
        <dbReference type="ARBA" id="ARBA00029455"/>
    </source>
</evidence>
<organism evidence="8 9">
    <name type="scientific">Brenthis ino</name>
    <name type="common">lesser marbled fritillary</name>
    <dbReference type="NCBI Taxonomy" id="405034"/>
    <lineage>
        <taxon>Eukaryota</taxon>
        <taxon>Metazoa</taxon>
        <taxon>Ecdysozoa</taxon>
        <taxon>Arthropoda</taxon>
        <taxon>Hexapoda</taxon>
        <taxon>Insecta</taxon>
        <taxon>Pterygota</taxon>
        <taxon>Neoptera</taxon>
        <taxon>Endopterygota</taxon>
        <taxon>Lepidoptera</taxon>
        <taxon>Glossata</taxon>
        <taxon>Ditrysia</taxon>
        <taxon>Papilionoidea</taxon>
        <taxon>Nymphalidae</taxon>
        <taxon>Heliconiinae</taxon>
        <taxon>Argynnini</taxon>
        <taxon>Brenthis</taxon>
    </lineage>
</organism>
<evidence type="ECO:0000256" key="5">
    <source>
        <dbReference type="ARBA" id="ARBA00023274"/>
    </source>
</evidence>
<proteinExistence type="inferred from homology"/>
<evidence type="ECO:0000313" key="8">
    <source>
        <dbReference type="EMBL" id="CAH0731471.1"/>
    </source>
</evidence>
<dbReference type="PANTHER" id="PTHR17039">
    <property type="entry name" value="U3 SMALL NUCLEOLAR RIBONUCLEOPROTEIN PROTEIN MPP10"/>
    <property type="match status" value="1"/>
</dbReference>
<comment type="subcellular location">
    <subcellularLocation>
        <location evidence="1">Nucleus</location>
        <location evidence="1">Nucleolus</location>
    </subcellularLocation>
</comment>
<dbReference type="Pfam" id="PF04006">
    <property type="entry name" value="Mpp10"/>
    <property type="match status" value="1"/>
</dbReference>
<dbReference type="AlphaFoldDB" id="A0A8J9YKS5"/>
<protein>
    <submittedName>
        <fullName evidence="8">Uncharacterized protein</fullName>
    </submittedName>
</protein>
<dbReference type="InterPro" id="IPR012173">
    <property type="entry name" value="Mpp10"/>
</dbReference>
<dbReference type="GO" id="GO:0006364">
    <property type="term" value="P:rRNA processing"/>
    <property type="evidence" value="ECO:0007669"/>
    <property type="project" value="UniProtKB-KW"/>
</dbReference>